<keyword evidence="3" id="KW-0547">Nucleotide-binding</keyword>
<evidence type="ECO:0000256" key="4">
    <source>
        <dbReference type="ARBA" id="ARBA00022801"/>
    </source>
</evidence>
<dbReference type="InterPro" id="IPR027417">
    <property type="entry name" value="P-loop_NTPase"/>
</dbReference>
<dbReference type="Gene3D" id="3.40.50.300">
    <property type="entry name" value="P-loop containing nucleotide triphosphate hydrolases"/>
    <property type="match status" value="1"/>
</dbReference>
<comment type="subcellular location">
    <subcellularLocation>
        <location evidence="1">Cell membrane</location>
    </subcellularLocation>
</comment>
<dbReference type="SUPFAM" id="SSF89837">
    <property type="entry name" value="Doublecortin (DC)"/>
    <property type="match status" value="1"/>
</dbReference>
<dbReference type="InterPro" id="IPR020849">
    <property type="entry name" value="Small_GTPase_Ras-type"/>
</dbReference>
<gene>
    <name evidence="8" type="primary">AlNc14C82G5337</name>
    <name evidence="8" type="ORF">ALNC14_060730</name>
</gene>
<dbReference type="PRINTS" id="PR00449">
    <property type="entry name" value="RASTRNSFRMNG"/>
</dbReference>
<dbReference type="GO" id="GO:0003924">
    <property type="term" value="F:GTPase activity"/>
    <property type="evidence" value="ECO:0007669"/>
    <property type="project" value="InterPro"/>
</dbReference>
<dbReference type="InterPro" id="IPR005225">
    <property type="entry name" value="Small_GTP-bd"/>
</dbReference>
<evidence type="ECO:0000256" key="3">
    <source>
        <dbReference type="ARBA" id="ARBA00022741"/>
    </source>
</evidence>
<evidence type="ECO:0000256" key="2">
    <source>
        <dbReference type="ARBA" id="ARBA00022475"/>
    </source>
</evidence>
<keyword evidence="5" id="KW-0342">GTP-binding</keyword>
<dbReference type="GO" id="GO:0035556">
    <property type="term" value="P:intracellular signal transduction"/>
    <property type="evidence" value="ECO:0007669"/>
    <property type="project" value="InterPro"/>
</dbReference>
<keyword evidence="2" id="KW-1003">Cell membrane</keyword>
<dbReference type="SMART" id="SM00173">
    <property type="entry name" value="RAS"/>
    <property type="match status" value="1"/>
</dbReference>
<dbReference type="PROSITE" id="PS51419">
    <property type="entry name" value="RAB"/>
    <property type="match status" value="1"/>
</dbReference>
<evidence type="ECO:0000259" key="7">
    <source>
        <dbReference type="PROSITE" id="PS51490"/>
    </source>
</evidence>
<name>F0WFE8_9STRA</name>
<organism evidence="8">
    <name type="scientific">Albugo laibachii Nc14</name>
    <dbReference type="NCBI Taxonomy" id="890382"/>
    <lineage>
        <taxon>Eukaryota</taxon>
        <taxon>Sar</taxon>
        <taxon>Stramenopiles</taxon>
        <taxon>Oomycota</taxon>
        <taxon>Peronosporomycetes</taxon>
        <taxon>Albuginales</taxon>
        <taxon>Albuginaceae</taxon>
        <taxon>Albugo</taxon>
    </lineage>
</organism>
<dbReference type="PROSITE" id="PS51490">
    <property type="entry name" value="KHA"/>
    <property type="match status" value="1"/>
</dbReference>
<dbReference type="EMBL" id="FR824127">
    <property type="protein sequence ID" value="CCA19930.1"/>
    <property type="molecule type" value="Genomic_DNA"/>
</dbReference>
<evidence type="ECO:0000256" key="5">
    <source>
        <dbReference type="ARBA" id="ARBA00023134"/>
    </source>
</evidence>
<protein>
    <submittedName>
        <fullName evidence="8">Raslike protein putative</fullName>
    </submittedName>
</protein>
<keyword evidence="4" id="KW-0378">Hydrolase</keyword>
<feature type="domain" description="KHA" evidence="7">
    <location>
        <begin position="74"/>
        <end position="155"/>
    </location>
</feature>
<dbReference type="InterPro" id="IPR036572">
    <property type="entry name" value="Doublecortin_dom_sf"/>
</dbReference>
<dbReference type="AlphaFoldDB" id="F0WFE8"/>
<sequence length="338" mass="38267">MLGSFNELESKLDGSIAYVTPNAAETVKECSNWHDNLASYVLLIFFSLHYEHLQLVPLVLIPSLLMQMLSFDKRLFIYRNETASEGKVMTLKTRESILKLKKIASRKLSVKAKRVFLANGSEVVDVDSLQNNDTLYISEGEPFYKTAAQGNGQQIMNISVLGSGGVGKSAVTLRFVREYFVKDWDPTIEDAYRKQINIDDDSCMLEILDTAGQDDFESLRAQWMMDKDGYVFVYSMDSRGSLREMQTFFELHLQLNGNKNPSPPIILVANKKDLVDQDPSLCQVTTEQGRRFARFYSAKYIETSALTGENVSAVFETLVCEARRQKVEKPPRSTCVIL</sequence>
<dbReference type="SMART" id="SM00175">
    <property type="entry name" value="RAB"/>
    <property type="match status" value="1"/>
</dbReference>
<dbReference type="Pfam" id="PF11834">
    <property type="entry name" value="KHA"/>
    <property type="match status" value="1"/>
</dbReference>
<proteinExistence type="predicted"/>
<dbReference type="SMART" id="SM00174">
    <property type="entry name" value="RHO"/>
    <property type="match status" value="1"/>
</dbReference>
<dbReference type="CDD" id="cd00876">
    <property type="entry name" value="Ras"/>
    <property type="match status" value="1"/>
</dbReference>
<dbReference type="PROSITE" id="PS51420">
    <property type="entry name" value="RHO"/>
    <property type="match status" value="1"/>
</dbReference>
<accession>F0WFE8</accession>
<reference evidence="8" key="2">
    <citation type="submission" date="2011-02" db="EMBL/GenBank/DDBJ databases">
        <authorList>
            <person name="MacLean D."/>
        </authorList>
    </citation>
    <scope>NUCLEOTIDE SEQUENCE</scope>
</reference>
<dbReference type="InterPro" id="IPR001806">
    <property type="entry name" value="Small_GTPase"/>
</dbReference>
<dbReference type="GO" id="GO:0061118">
    <property type="term" value="P:regulation of positive chemotaxis to cAMP"/>
    <property type="evidence" value="ECO:0007669"/>
    <property type="project" value="UniProtKB-ARBA"/>
</dbReference>
<evidence type="ECO:0000256" key="1">
    <source>
        <dbReference type="ARBA" id="ARBA00004236"/>
    </source>
</evidence>
<dbReference type="NCBIfam" id="TIGR00231">
    <property type="entry name" value="small_GTP"/>
    <property type="match status" value="1"/>
</dbReference>
<dbReference type="HOGENOM" id="CLU_041217_9_8_1"/>
<evidence type="ECO:0000256" key="6">
    <source>
        <dbReference type="ARBA" id="ARBA00023136"/>
    </source>
</evidence>
<keyword evidence="6" id="KW-0472">Membrane</keyword>
<dbReference type="PANTHER" id="PTHR24070">
    <property type="entry name" value="RAS, DI-RAS, AND RHEB FAMILY MEMBERS OF SMALL GTPASE SUPERFAMILY"/>
    <property type="match status" value="1"/>
</dbReference>
<dbReference type="PROSITE" id="PS51421">
    <property type="entry name" value="RAS"/>
    <property type="match status" value="1"/>
</dbReference>
<dbReference type="SUPFAM" id="SSF52540">
    <property type="entry name" value="P-loop containing nucleoside triphosphate hydrolases"/>
    <property type="match status" value="1"/>
</dbReference>
<dbReference type="GO" id="GO:0005886">
    <property type="term" value="C:plasma membrane"/>
    <property type="evidence" value="ECO:0007669"/>
    <property type="project" value="UniProtKB-SubCell"/>
</dbReference>
<dbReference type="InterPro" id="IPR021789">
    <property type="entry name" value="KHA_dom"/>
</dbReference>
<dbReference type="GO" id="GO:0005525">
    <property type="term" value="F:GTP binding"/>
    <property type="evidence" value="ECO:0007669"/>
    <property type="project" value="UniProtKB-KW"/>
</dbReference>
<evidence type="ECO:0000313" key="8">
    <source>
        <dbReference type="EMBL" id="CCA19930.1"/>
    </source>
</evidence>
<reference evidence="8" key="1">
    <citation type="journal article" date="2011" name="PLoS Biol.">
        <title>Gene gain and loss during evolution of obligate parasitism in the white rust pathogen of Arabidopsis thaliana.</title>
        <authorList>
            <person name="Kemen E."/>
            <person name="Gardiner A."/>
            <person name="Schultz-Larsen T."/>
            <person name="Kemen A.C."/>
            <person name="Balmuth A.L."/>
            <person name="Robert-Seilaniantz A."/>
            <person name="Bailey K."/>
            <person name="Holub E."/>
            <person name="Studholme D.J."/>
            <person name="Maclean D."/>
            <person name="Jones J.D."/>
        </authorList>
    </citation>
    <scope>NUCLEOTIDE SEQUENCE</scope>
</reference>
<dbReference type="Pfam" id="PF00071">
    <property type="entry name" value="Ras"/>
    <property type="match status" value="1"/>
</dbReference>
<dbReference type="FunFam" id="3.40.50.300:FF:001763">
    <property type="entry name" value="Ras family gtpase"/>
    <property type="match status" value="1"/>
</dbReference>